<evidence type="ECO:0000313" key="1">
    <source>
        <dbReference type="EMBL" id="KUL34568.1"/>
    </source>
</evidence>
<evidence type="ECO:0000313" key="2">
    <source>
        <dbReference type="Proteomes" id="UP000053244"/>
    </source>
</evidence>
<sequence length="77" mass="8102">MTSSSSDGELPEIRTTFLSTTTVSTGASRPMCQRARPVAASRAVSWPFGSLCDWQSPLARISRSPATAIRGSVLSSA</sequence>
<organism evidence="1 2">
    <name type="scientific">Actinoplanes awajinensis subsp. mycoplanecinus</name>
    <dbReference type="NCBI Taxonomy" id="135947"/>
    <lineage>
        <taxon>Bacteria</taxon>
        <taxon>Bacillati</taxon>
        <taxon>Actinomycetota</taxon>
        <taxon>Actinomycetes</taxon>
        <taxon>Micromonosporales</taxon>
        <taxon>Micromonosporaceae</taxon>
        <taxon>Actinoplanes</taxon>
    </lineage>
</organism>
<comment type="caution">
    <text evidence="1">The sequence shown here is derived from an EMBL/GenBank/DDBJ whole genome shotgun (WGS) entry which is preliminary data.</text>
</comment>
<protein>
    <submittedName>
        <fullName evidence="1">Uncharacterized protein</fullName>
    </submittedName>
</protein>
<dbReference type="EMBL" id="LLZH01000121">
    <property type="protein sequence ID" value="KUL34568.1"/>
    <property type="molecule type" value="Genomic_DNA"/>
</dbReference>
<accession>A0A0X3UPR4</accession>
<dbReference type="AlphaFoldDB" id="A0A0X3UPR4"/>
<proteinExistence type="predicted"/>
<name>A0A0X3UPR4_9ACTN</name>
<keyword evidence="2" id="KW-1185">Reference proteome</keyword>
<dbReference type="Proteomes" id="UP000053244">
    <property type="component" value="Unassembled WGS sequence"/>
</dbReference>
<gene>
    <name evidence="1" type="ORF">ADL15_15980</name>
</gene>
<reference evidence="1 2" key="1">
    <citation type="submission" date="2015-10" db="EMBL/GenBank/DDBJ databases">
        <authorList>
            <person name="Gilbert D.G."/>
        </authorList>
    </citation>
    <scope>NUCLEOTIDE SEQUENCE [LARGE SCALE GENOMIC DNA]</scope>
    <source>
        <strain evidence="1 2">NRRL B-16712</strain>
    </source>
</reference>